<name>A0A7V8V593_9BACT</name>
<sequence>METPKQQMKDSGQPVILIHGLTGNRWVLRPLARFLTQQDYQPTRWCYRSVGNSVMSHAQRLKGFLEREADSAEPLHFVTHSMGGIILRAVLSEMNWRRPGRLVMLAPPNHGSRVAALASRCLHYLCPALSDISTSPGSLVHRLPMVPSLETGVIAATQDMLVHLESTSIANQADHVLVSCGHNRILYHRGARQEVLHFLNKGRFTEGARRVAATASPQRLMV</sequence>
<organism evidence="1 2">
    <name type="scientific">Bremerella alba</name>
    <dbReference type="NCBI Taxonomy" id="980252"/>
    <lineage>
        <taxon>Bacteria</taxon>
        <taxon>Pseudomonadati</taxon>
        <taxon>Planctomycetota</taxon>
        <taxon>Planctomycetia</taxon>
        <taxon>Pirellulales</taxon>
        <taxon>Pirellulaceae</taxon>
        <taxon>Bremerella</taxon>
    </lineage>
</organism>
<dbReference type="PANTHER" id="PTHR37946">
    <property type="entry name" value="SLL1969 PROTEIN"/>
    <property type="match status" value="1"/>
</dbReference>
<evidence type="ECO:0008006" key="3">
    <source>
        <dbReference type="Google" id="ProtNLM"/>
    </source>
</evidence>
<proteinExistence type="predicted"/>
<evidence type="ECO:0000313" key="2">
    <source>
        <dbReference type="Proteomes" id="UP000551616"/>
    </source>
</evidence>
<dbReference type="Gene3D" id="3.40.50.1820">
    <property type="entry name" value="alpha/beta hydrolase"/>
    <property type="match status" value="1"/>
</dbReference>
<accession>A0A7V8V593</accession>
<protein>
    <recommendedName>
        <fullName evidence="3">AB hydrolase-1 domain-containing protein</fullName>
    </recommendedName>
</protein>
<dbReference type="RefSeq" id="WP_207396641.1">
    <property type="nucleotide sequence ID" value="NZ_JABRWO010000006.1"/>
</dbReference>
<dbReference type="PANTHER" id="PTHR37946:SF1">
    <property type="entry name" value="SLL1969 PROTEIN"/>
    <property type="match status" value="1"/>
</dbReference>
<keyword evidence="2" id="KW-1185">Reference proteome</keyword>
<dbReference type="InterPro" id="IPR029058">
    <property type="entry name" value="AB_hydrolase_fold"/>
</dbReference>
<dbReference type="EMBL" id="JABRWO010000006">
    <property type="protein sequence ID" value="MBA2115188.1"/>
    <property type="molecule type" value="Genomic_DNA"/>
</dbReference>
<gene>
    <name evidence="1" type="ORF">HOV93_23600</name>
</gene>
<dbReference type="Proteomes" id="UP000551616">
    <property type="component" value="Unassembled WGS sequence"/>
</dbReference>
<dbReference type="AlphaFoldDB" id="A0A7V8V593"/>
<evidence type="ECO:0000313" key="1">
    <source>
        <dbReference type="EMBL" id="MBA2115188.1"/>
    </source>
</evidence>
<dbReference type="SUPFAM" id="SSF53474">
    <property type="entry name" value="alpha/beta-Hydrolases"/>
    <property type="match status" value="1"/>
</dbReference>
<comment type="caution">
    <text evidence="1">The sequence shown here is derived from an EMBL/GenBank/DDBJ whole genome shotgun (WGS) entry which is preliminary data.</text>
</comment>
<reference evidence="1 2" key="1">
    <citation type="submission" date="2020-05" db="EMBL/GenBank/DDBJ databases">
        <title>Bremerella alba sp. nov., a novel planctomycete isolated from the surface of the macroalga Fucus spiralis.</title>
        <authorList>
            <person name="Godinho O."/>
            <person name="Botelho R."/>
            <person name="Albuquerque L."/>
            <person name="Wiegand S."/>
            <person name="Da Costa M.S."/>
            <person name="Lobo-Da-Cunha A."/>
            <person name="Jogler C."/>
            <person name="Lage O.M."/>
        </authorList>
    </citation>
    <scope>NUCLEOTIDE SEQUENCE [LARGE SCALE GENOMIC DNA]</scope>
    <source>
        <strain evidence="1 2">FF15</strain>
    </source>
</reference>